<feature type="region of interest" description="Disordered" evidence="3">
    <location>
        <begin position="1"/>
        <end position="35"/>
    </location>
</feature>
<dbReference type="Pfam" id="PF00293">
    <property type="entry name" value="NUDIX"/>
    <property type="match status" value="1"/>
</dbReference>
<accession>A0A3D9HGL3</accession>
<comment type="caution">
    <text evidence="5">The sequence shown here is derived from an EMBL/GenBank/DDBJ whole genome shotgun (WGS) entry which is preliminary data.</text>
</comment>
<dbReference type="PANTHER" id="PTHR43222">
    <property type="entry name" value="NUDIX HYDROLASE 23"/>
    <property type="match status" value="1"/>
</dbReference>
<dbReference type="CDD" id="cd04511">
    <property type="entry name" value="NUDIX_Hydrolase"/>
    <property type="match status" value="1"/>
</dbReference>
<dbReference type="EMBL" id="QRDW01000008">
    <property type="protein sequence ID" value="RED48136.1"/>
    <property type="molecule type" value="Genomic_DNA"/>
</dbReference>
<dbReference type="AlphaFoldDB" id="A0A3D9HGL3"/>
<dbReference type="Proteomes" id="UP000256845">
    <property type="component" value="Unassembled WGS sequence"/>
</dbReference>
<evidence type="ECO:0000256" key="3">
    <source>
        <dbReference type="SAM" id="MobiDB-lite"/>
    </source>
</evidence>
<dbReference type="PANTHER" id="PTHR43222:SF2">
    <property type="entry name" value="NUDIX HYDROLASE 23, CHLOROPLASTIC"/>
    <property type="match status" value="1"/>
</dbReference>
<dbReference type="OrthoDB" id="9761969at2"/>
<reference evidence="5 6" key="1">
    <citation type="submission" date="2018-07" db="EMBL/GenBank/DDBJ databases">
        <title>Genomic Encyclopedia of Type Strains, Phase III (KMG-III): the genomes of soil and plant-associated and newly described type strains.</title>
        <authorList>
            <person name="Whitman W."/>
        </authorList>
    </citation>
    <scope>NUCLEOTIDE SEQUENCE [LARGE SCALE GENOMIC DNA]</scope>
    <source>
        <strain evidence="5 6">CECT 8488</strain>
    </source>
</reference>
<protein>
    <submittedName>
        <fullName evidence="5">ADP-ribose pyrophosphatase YjhB (NUDIX family)</fullName>
    </submittedName>
</protein>
<dbReference type="PROSITE" id="PS00893">
    <property type="entry name" value="NUDIX_BOX"/>
    <property type="match status" value="1"/>
</dbReference>
<sequence length="200" mass="22289">MSTRKEHKGGYQTTYFDGDTVETGKGERGPRVRRVPSGDSVERLVCPECNFINYENPLMVVGAVVTFGDKFLLCKRSIEPRAGFWTIPAGYMELHETPLDGAKREAVEEANAAIEIDALLAIYTIPRISQVQMIYRASLPEPHFSPGPESTDVGLFSWDEIPWQEIAFPTVHWALNHFQEVRGQSAFAPFTNPEGATGTL</sequence>
<dbReference type="InterPro" id="IPR020084">
    <property type="entry name" value="NUDIX_hydrolase_CS"/>
</dbReference>
<evidence type="ECO:0000313" key="6">
    <source>
        <dbReference type="Proteomes" id="UP000256845"/>
    </source>
</evidence>
<dbReference type="Gene3D" id="2.20.70.10">
    <property type="match status" value="1"/>
</dbReference>
<dbReference type="SUPFAM" id="SSF55811">
    <property type="entry name" value="Nudix"/>
    <property type="match status" value="1"/>
</dbReference>
<feature type="domain" description="Nudix hydrolase" evidence="4">
    <location>
        <begin position="56"/>
        <end position="179"/>
    </location>
</feature>
<dbReference type="Gene3D" id="3.90.79.10">
    <property type="entry name" value="Nucleoside Triphosphate Pyrophosphohydrolase"/>
    <property type="match status" value="1"/>
</dbReference>
<keyword evidence="6" id="KW-1185">Reference proteome</keyword>
<dbReference type="InterPro" id="IPR000086">
    <property type="entry name" value="NUDIX_hydrolase_dom"/>
</dbReference>
<organism evidence="5 6">
    <name type="scientific">Aestuariispira insulae</name>
    <dbReference type="NCBI Taxonomy" id="1461337"/>
    <lineage>
        <taxon>Bacteria</taxon>
        <taxon>Pseudomonadati</taxon>
        <taxon>Pseudomonadota</taxon>
        <taxon>Alphaproteobacteria</taxon>
        <taxon>Rhodospirillales</taxon>
        <taxon>Kiloniellaceae</taxon>
        <taxon>Aestuariispira</taxon>
    </lineage>
</organism>
<dbReference type="RefSeq" id="WP_115937755.1">
    <property type="nucleotide sequence ID" value="NZ_QRDW01000008.1"/>
</dbReference>
<comment type="cofactor">
    <cofactor evidence="1">
        <name>Mg(2+)</name>
        <dbReference type="ChEBI" id="CHEBI:18420"/>
    </cofactor>
</comment>
<evidence type="ECO:0000259" key="4">
    <source>
        <dbReference type="PROSITE" id="PS51462"/>
    </source>
</evidence>
<evidence type="ECO:0000256" key="2">
    <source>
        <dbReference type="ARBA" id="ARBA00022801"/>
    </source>
</evidence>
<dbReference type="InterPro" id="IPR015797">
    <property type="entry name" value="NUDIX_hydrolase-like_dom_sf"/>
</dbReference>
<proteinExistence type="predicted"/>
<evidence type="ECO:0000313" key="5">
    <source>
        <dbReference type="EMBL" id="RED48136.1"/>
    </source>
</evidence>
<dbReference type="Pfam" id="PF14803">
    <property type="entry name" value="Zn_ribbon_Nudix"/>
    <property type="match status" value="1"/>
</dbReference>
<dbReference type="GO" id="GO:0016787">
    <property type="term" value="F:hydrolase activity"/>
    <property type="evidence" value="ECO:0007669"/>
    <property type="project" value="UniProtKB-KW"/>
</dbReference>
<gene>
    <name evidence="5" type="ORF">DFP90_108155</name>
</gene>
<dbReference type="InterPro" id="IPR029401">
    <property type="entry name" value="Nudix_N"/>
</dbReference>
<name>A0A3D9HGL3_9PROT</name>
<dbReference type="PROSITE" id="PS51462">
    <property type="entry name" value="NUDIX"/>
    <property type="match status" value="1"/>
</dbReference>
<keyword evidence="2" id="KW-0378">Hydrolase</keyword>
<evidence type="ECO:0000256" key="1">
    <source>
        <dbReference type="ARBA" id="ARBA00001946"/>
    </source>
</evidence>